<dbReference type="InterPro" id="IPR005123">
    <property type="entry name" value="Oxoglu/Fe-dep_dioxygenase_dom"/>
</dbReference>
<organism evidence="5 6">
    <name type="scientific">Kutzneria kofuensis</name>
    <dbReference type="NCBI Taxonomy" id="103725"/>
    <lineage>
        <taxon>Bacteria</taxon>
        <taxon>Bacillati</taxon>
        <taxon>Actinomycetota</taxon>
        <taxon>Actinomycetes</taxon>
        <taxon>Pseudonocardiales</taxon>
        <taxon>Pseudonocardiaceae</taxon>
        <taxon>Kutzneria</taxon>
    </lineage>
</organism>
<dbReference type="PRINTS" id="PR00682">
    <property type="entry name" value="IPNSYNTHASE"/>
</dbReference>
<evidence type="ECO:0000313" key="5">
    <source>
        <dbReference type="EMBL" id="MBB5891674.1"/>
    </source>
</evidence>
<dbReference type="GO" id="GO:0046872">
    <property type="term" value="F:metal ion binding"/>
    <property type="evidence" value="ECO:0007669"/>
    <property type="project" value="UniProtKB-KW"/>
</dbReference>
<dbReference type="Gene3D" id="2.60.120.330">
    <property type="entry name" value="B-lactam Antibiotic, Isopenicillin N Synthase, Chain"/>
    <property type="match status" value="1"/>
</dbReference>
<evidence type="ECO:0000256" key="2">
    <source>
        <dbReference type="ARBA" id="ARBA00023194"/>
    </source>
</evidence>
<evidence type="ECO:0000259" key="4">
    <source>
        <dbReference type="PROSITE" id="PS51471"/>
    </source>
</evidence>
<gene>
    <name evidence="5" type="ORF">BJ998_002870</name>
</gene>
<dbReference type="GO" id="GO:0017000">
    <property type="term" value="P:antibiotic biosynthetic process"/>
    <property type="evidence" value="ECO:0007669"/>
    <property type="project" value="UniProtKB-KW"/>
</dbReference>
<evidence type="ECO:0000313" key="6">
    <source>
        <dbReference type="Proteomes" id="UP000585638"/>
    </source>
</evidence>
<sequence>MSAKAHQSVPSIDLQPWFHGDDRDRAEVAARVDEALQTAGFLLITGHEVSTELRDNTRAVAREFFALPEDVKQSYATAVGGRGWLPPGAEANGYAEGTPTPPDMKESFTAACDTPTGDPAVDAEWFAPNVWPDAELPRMREVVGEYLDEMHALSDELMALCAVALGLDVDYFEPFLSEPTYGFNINWYPPLTRVGPAADGQFRIGPHTDFGTVTVLDREPGLGGLQIYTLDGEWVDAPYDPAAFTVNIGDLMARWTGDRWRSTRHRVLPPPAEAPAEDLVSLVFFYEANHDAVVESLAPPIGRRSYPPTNWGSYLKEKLAAISVG</sequence>
<feature type="domain" description="Fe2OG dioxygenase" evidence="4">
    <location>
        <begin position="178"/>
        <end position="288"/>
    </location>
</feature>
<dbReference type="SUPFAM" id="SSF51197">
    <property type="entry name" value="Clavaminate synthase-like"/>
    <property type="match status" value="1"/>
</dbReference>
<dbReference type="Pfam" id="PF14226">
    <property type="entry name" value="DIOX_N"/>
    <property type="match status" value="1"/>
</dbReference>
<evidence type="ECO:0000256" key="3">
    <source>
        <dbReference type="RuleBase" id="RU003682"/>
    </source>
</evidence>
<dbReference type="EMBL" id="JACHIR010000001">
    <property type="protein sequence ID" value="MBB5891674.1"/>
    <property type="molecule type" value="Genomic_DNA"/>
</dbReference>
<dbReference type="AlphaFoldDB" id="A0A7W9KFI0"/>
<dbReference type="RefSeq" id="WP_221339535.1">
    <property type="nucleotide sequence ID" value="NZ_BAAAWY010000095.1"/>
</dbReference>
<keyword evidence="3" id="KW-0408">Iron</keyword>
<dbReference type="InterPro" id="IPR026992">
    <property type="entry name" value="DIOX_N"/>
</dbReference>
<evidence type="ECO:0000256" key="1">
    <source>
        <dbReference type="ARBA" id="ARBA00004792"/>
    </source>
</evidence>
<comment type="pathway">
    <text evidence="1">Antibiotic biosynthesis.</text>
</comment>
<dbReference type="InterPro" id="IPR027443">
    <property type="entry name" value="IPNS-like_sf"/>
</dbReference>
<keyword evidence="3" id="KW-0560">Oxidoreductase</keyword>
<dbReference type="GO" id="GO:0051213">
    <property type="term" value="F:dioxygenase activity"/>
    <property type="evidence" value="ECO:0007669"/>
    <property type="project" value="UniProtKB-KW"/>
</dbReference>
<dbReference type="PANTHER" id="PTHR47990">
    <property type="entry name" value="2-OXOGLUTARATE (2OG) AND FE(II)-DEPENDENT OXYGENASE SUPERFAMILY PROTEIN-RELATED"/>
    <property type="match status" value="1"/>
</dbReference>
<keyword evidence="5" id="KW-0223">Dioxygenase</keyword>
<dbReference type="PROSITE" id="PS51471">
    <property type="entry name" value="FE2OG_OXY"/>
    <property type="match status" value="1"/>
</dbReference>
<dbReference type="InterPro" id="IPR044861">
    <property type="entry name" value="IPNS-like_FE2OG_OXY"/>
</dbReference>
<accession>A0A7W9KFI0</accession>
<keyword evidence="2" id="KW-0045">Antibiotic biosynthesis</keyword>
<keyword evidence="3" id="KW-0479">Metal-binding</keyword>
<protein>
    <submittedName>
        <fullName evidence="5">Isopenicillin N synthase-like dioxygenase</fullName>
    </submittedName>
</protein>
<keyword evidence="6" id="KW-1185">Reference proteome</keyword>
<comment type="caution">
    <text evidence="5">The sequence shown here is derived from an EMBL/GenBank/DDBJ whole genome shotgun (WGS) entry which is preliminary data.</text>
</comment>
<dbReference type="Pfam" id="PF03171">
    <property type="entry name" value="2OG-FeII_Oxy"/>
    <property type="match status" value="1"/>
</dbReference>
<reference evidence="5 6" key="1">
    <citation type="submission" date="2020-08" db="EMBL/GenBank/DDBJ databases">
        <title>Sequencing the genomes of 1000 actinobacteria strains.</title>
        <authorList>
            <person name="Klenk H.-P."/>
        </authorList>
    </citation>
    <scope>NUCLEOTIDE SEQUENCE [LARGE SCALE GENOMIC DNA]</scope>
    <source>
        <strain evidence="5 6">DSM 43851</strain>
    </source>
</reference>
<proteinExistence type="inferred from homology"/>
<name>A0A7W9KFI0_9PSEU</name>
<dbReference type="InterPro" id="IPR050231">
    <property type="entry name" value="Iron_ascorbate_oxido_reductase"/>
</dbReference>
<dbReference type="Proteomes" id="UP000585638">
    <property type="component" value="Unassembled WGS sequence"/>
</dbReference>
<comment type="similarity">
    <text evidence="3">Belongs to the iron/ascorbate-dependent oxidoreductase family.</text>
</comment>